<sequence length="508" mass="52864">MTSWSDRLILAALGPVAAAVGLAAGHLEAAATTPAASPVLAVGSTVIDRTPTPLKEWAIAHFGTNDKTILVGSVLIVVLLAATGVGFAARRSRVLGAGFLVALAAVAGVAAVRRPAAGLADAVPSVVAAVVAVLVLLGLLALWSPRRAAGAGTASPSRRRVLLGLGVATVGAGTLGQLGRRLISTRGRPEDIALPAPVEPAPAFPAGLDRTVPGITPFRTPSKRFYRVDTRLDVPVLSSSDWRLVIDGDVRRPFTLTFEELLAMPMIERDIALTCVSNSVGGPYTGGARWLGVRLTDVLDRAGVGDRADQVLSTDFAGMTISTPLALATDGRDAMVAVGMNGAPLPRAHGFPARLVIPGLYGFISATKWLTRLTLTTYADRSAYWTDRGWATDGPIKISSRIDTPRPLAQLSSGEVVVGGVAWAQGAGGVQRVEISIDGGAWQPAKLGPSAGEVYWRQWFHRWDAQPGSHTLACRVVDNAGQTQTAVRANPFPDGASGIHTINVTVAT</sequence>
<feature type="chain" id="PRO_5038489732" evidence="2">
    <location>
        <begin position="24"/>
        <end position="508"/>
    </location>
</feature>
<gene>
    <name evidence="4" type="ORF">SAMN04487968_105137</name>
</gene>
<dbReference type="AlphaFoldDB" id="A0A1I1I5X3"/>
<dbReference type="EMBL" id="FOLB01000005">
    <property type="protein sequence ID" value="SFC31415.1"/>
    <property type="molecule type" value="Genomic_DNA"/>
</dbReference>
<name>A0A1I1I5X3_9ACTN</name>
<evidence type="ECO:0000313" key="4">
    <source>
        <dbReference type="EMBL" id="SFC31415.1"/>
    </source>
</evidence>
<dbReference type="GO" id="GO:0020037">
    <property type="term" value="F:heme binding"/>
    <property type="evidence" value="ECO:0007669"/>
    <property type="project" value="TreeGrafter"/>
</dbReference>
<keyword evidence="1" id="KW-0472">Membrane</keyword>
<dbReference type="RefSeq" id="WP_091122545.1">
    <property type="nucleotide sequence ID" value="NZ_FOLB01000005.1"/>
</dbReference>
<proteinExistence type="predicted"/>
<feature type="transmembrane region" description="Helical" evidence="1">
    <location>
        <begin position="69"/>
        <end position="87"/>
    </location>
</feature>
<dbReference type="InterPro" id="IPR014756">
    <property type="entry name" value="Ig_E-set"/>
</dbReference>
<keyword evidence="1" id="KW-1133">Transmembrane helix</keyword>
<organism evidence="4 5">
    <name type="scientific">Nocardioides terrae</name>
    <dbReference type="NCBI Taxonomy" id="574651"/>
    <lineage>
        <taxon>Bacteria</taxon>
        <taxon>Bacillati</taxon>
        <taxon>Actinomycetota</taxon>
        <taxon>Actinomycetes</taxon>
        <taxon>Propionibacteriales</taxon>
        <taxon>Nocardioidaceae</taxon>
        <taxon>Nocardioides</taxon>
    </lineage>
</organism>
<accession>A0A1I1I5X3</accession>
<reference evidence="4 5" key="1">
    <citation type="submission" date="2016-10" db="EMBL/GenBank/DDBJ databases">
        <authorList>
            <person name="de Groot N.N."/>
        </authorList>
    </citation>
    <scope>NUCLEOTIDE SEQUENCE [LARGE SCALE GENOMIC DNA]</scope>
    <source>
        <strain evidence="4 5">CGMCC 1.7056</strain>
    </source>
</reference>
<dbReference type="GO" id="GO:0006790">
    <property type="term" value="P:sulfur compound metabolic process"/>
    <property type="evidence" value="ECO:0007669"/>
    <property type="project" value="TreeGrafter"/>
</dbReference>
<evidence type="ECO:0000313" key="5">
    <source>
        <dbReference type="Proteomes" id="UP000198832"/>
    </source>
</evidence>
<keyword evidence="2" id="KW-0732">Signal</keyword>
<dbReference type="OrthoDB" id="9795587at2"/>
<feature type="signal peptide" evidence="2">
    <location>
        <begin position="1"/>
        <end position="23"/>
    </location>
</feature>
<dbReference type="Gene3D" id="3.90.420.10">
    <property type="entry name" value="Oxidoreductase, molybdopterin-binding domain"/>
    <property type="match status" value="1"/>
</dbReference>
<dbReference type="STRING" id="574651.SAMN04487968_105137"/>
<dbReference type="GO" id="GO:0008482">
    <property type="term" value="F:sulfite oxidase activity"/>
    <property type="evidence" value="ECO:0007669"/>
    <property type="project" value="TreeGrafter"/>
</dbReference>
<dbReference type="GO" id="GO:0043546">
    <property type="term" value="F:molybdopterin cofactor binding"/>
    <property type="evidence" value="ECO:0007669"/>
    <property type="project" value="TreeGrafter"/>
</dbReference>
<evidence type="ECO:0000256" key="2">
    <source>
        <dbReference type="SAM" id="SignalP"/>
    </source>
</evidence>
<dbReference type="Proteomes" id="UP000198832">
    <property type="component" value="Unassembled WGS sequence"/>
</dbReference>
<dbReference type="PANTHER" id="PTHR19372:SF7">
    <property type="entry name" value="SULFITE OXIDASE, MITOCHONDRIAL"/>
    <property type="match status" value="1"/>
</dbReference>
<dbReference type="InterPro" id="IPR000572">
    <property type="entry name" value="OxRdtase_Mopterin-bd_dom"/>
</dbReference>
<feature type="transmembrane region" description="Helical" evidence="1">
    <location>
        <begin position="118"/>
        <end position="140"/>
    </location>
</feature>
<dbReference type="InterPro" id="IPR036374">
    <property type="entry name" value="OxRdtase_Mopterin-bd_sf"/>
</dbReference>
<feature type="transmembrane region" description="Helical" evidence="1">
    <location>
        <begin position="161"/>
        <end position="179"/>
    </location>
</feature>
<keyword evidence="1" id="KW-0812">Transmembrane</keyword>
<feature type="domain" description="Oxidoreductase molybdopterin-binding" evidence="3">
    <location>
        <begin position="233"/>
        <end position="382"/>
    </location>
</feature>
<evidence type="ECO:0000256" key="1">
    <source>
        <dbReference type="SAM" id="Phobius"/>
    </source>
</evidence>
<protein>
    <submittedName>
        <fullName evidence="4">DMSO/TMAO reductase YedYZ, molybdopterin-dependent catalytic subunit</fullName>
    </submittedName>
</protein>
<feature type="transmembrane region" description="Helical" evidence="1">
    <location>
        <begin position="94"/>
        <end position="112"/>
    </location>
</feature>
<dbReference type="SUPFAM" id="SSF56524">
    <property type="entry name" value="Oxidoreductase molybdopterin-binding domain"/>
    <property type="match status" value="1"/>
</dbReference>
<evidence type="ECO:0000259" key="3">
    <source>
        <dbReference type="Pfam" id="PF00174"/>
    </source>
</evidence>
<dbReference type="Pfam" id="PF00174">
    <property type="entry name" value="Oxidored_molyb"/>
    <property type="match status" value="1"/>
</dbReference>
<dbReference type="Gene3D" id="2.60.40.650">
    <property type="match status" value="1"/>
</dbReference>
<dbReference type="SUPFAM" id="SSF81296">
    <property type="entry name" value="E set domains"/>
    <property type="match status" value="1"/>
</dbReference>
<keyword evidence="5" id="KW-1185">Reference proteome</keyword>
<dbReference type="PANTHER" id="PTHR19372">
    <property type="entry name" value="SULFITE REDUCTASE"/>
    <property type="match status" value="1"/>
</dbReference>